<name>A0A6A5SW69_9PLEO</name>
<gene>
    <name evidence="2" type="ORF">EJ02DRAFT_420638</name>
</gene>
<dbReference type="Proteomes" id="UP000800038">
    <property type="component" value="Unassembled WGS sequence"/>
</dbReference>
<evidence type="ECO:0000313" key="3">
    <source>
        <dbReference type="Proteomes" id="UP000800038"/>
    </source>
</evidence>
<dbReference type="EMBL" id="ML976019">
    <property type="protein sequence ID" value="KAF1944058.1"/>
    <property type="molecule type" value="Genomic_DNA"/>
</dbReference>
<organism evidence="2 3">
    <name type="scientific">Clathrospora elynae</name>
    <dbReference type="NCBI Taxonomy" id="706981"/>
    <lineage>
        <taxon>Eukaryota</taxon>
        <taxon>Fungi</taxon>
        <taxon>Dikarya</taxon>
        <taxon>Ascomycota</taxon>
        <taxon>Pezizomycotina</taxon>
        <taxon>Dothideomycetes</taxon>
        <taxon>Pleosporomycetidae</taxon>
        <taxon>Pleosporales</taxon>
        <taxon>Diademaceae</taxon>
        <taxon>Clathrospora</taxon>
    </lineage>
</organism>
<reference evidence="2" key="1">
    <citation type="journal article" date="2020" name="Stud. Mycol.">
        <title>101 Dothideomycetes genomes: a test case for predicting lifestyles and emergence of pathogens.</title>
        <authorList>
            <person name="Haridas S."/>
            <person name="Albert R."/>
            <person name="Binder M."/>
            <person name="Bloem J."/>
            <person name="Labutti K."/>
            <person name="Salamov A."/>
            <person name="Andreopoulos B."/>
            <person name="Baker S."/>
            <person name="Barry K."/>
            <person name="Bills G."/>
            <person name="Bluhm B."/>
            <person name="Cannon C."/>
            <person name="Castanera R."/>
            <person name="Culley D."/>
            <person name="Daum C."/>
            <person name="Ezra D."/>
            <person name="Gonzalez J."/>
            <person name="Henrissat B."/>
            <person name="Kuo A."/>
            <person name="Liang C."/>
            <person name="Lipzen A."/>
            <person name="Lutzoni F."/>
            <person name="Magnuson J."/>
            <person name="Mondo S."/>
            <person name="Nolan M."/>
            <person name="Ohm R."/>
            <person name="Pangilinan J."/>
            <person name="Park H.-J."/>
            <person name="Ramirez L."/>
            <person name="Alfaro M."/>
            <person name="Sun H."/>
            <person name="Tritt A."/>
            <person name="Yoshinaga Y."/>
            <person name="Zwiers L.-H."/>
            <person name="Turgeon B."/>
            <person name="Goodwin S."/>
            <person name="Spatafora J."/>
            <person name="Crous P."/>
            <person name="Grigoriev I."/>
        </authorList>
    </citation>
    <scope>NUCLEOTIDE SEQUENCE</scope>
    <source>
        <strain evidence="2">CBS 161.51</strain>
    </source>
</reference>
<keyword evidence="3" id="KW-1185">Reference proteome</keyword>
<dbReference type="OrthoDB" id="5413827at2759"/>
<dbReference type="AlphaFoldDB" id="A0A6A5SW69"/>
<accession>A0A6A5SW69</accession>
<evidence type="ECO:0000313" key="2">
    <source>
        <dbReference type="EMBL" id="KAF1944058.1"/>
    </source>
</evidence>
<feature type="region of interest" description="Disordered" evidence="1">
    <location>
        <begin position="1"/>
        <end position="26"/>
    </location>
</feature>
<protein>
    <submittedName>
        <fullName evidence="2">Uncharacterized protein</fullName>
    </submittedName>
</protein>
<sequence length="88" mass="9976">MAPQKPHANIQAPAPATKLPKPSTGARVAKYQHNKVGFLDNGLLNIKRKTGKFLKIARQNQRDSPLLRMPAEIRNQIYGYARWKDNRA</sequence>
<proteinExistence type="predicted"/>
<evidence type="ECO:0000256" key="1">
    <source>
        <dbReference type="SAM" id="MobiDB-lite"/>
    </source>
</evidence>